<evidence type="ECO:0000256" key="2">
    <source>
        <dbReference type="ARBA" id="ARBA00008682"/>
    </source>
</evidence>
<reference evidence="17" key="1">
    <citation type="submission" date="2019-04" db="EMBL/GenBank/DDBJ databases">
        <title>Friends and foes A comparative genomics studyof 23 Aspergillus species from section Flavi.</title>
        <authorList>
            <consortium name="DOE Joint Genome Institute"/>
            <person name="Kjaerbolling I."/>
            <person name="Vesth T."/>
            <person name="Frisvad J.C."/>
            <person name="Nybo J.L."/>
            <person name="Theobald S."/>
            <person name="Kildgaard S."/>
            <person name="Isbrandt T."/>
            <person name="Kuo A."/>
            <person name="Sato A."/>
            <person name="Lyhne E.K."/>
            <person name="Kogle M.E."/>
            <person name="Wiebenga A."/>
            <person name="Kun R.S."/>
            <person name="Lubbers R.J."/>
            <person name="Makela M.R."/>
            <person name="Barry K."/>
            <person name="Chovatia M."/>
            <person name="Clum A."/>
            <person name="Daum C."/>
            <person name="Haridas S."/>
            <person name="He G."/>
            <person name="LaButti K."/>
            <person name="Lipzen A."/>
            <person name="Mondo S."/>
            <person name="Riley R."/>
            <person name="Salamov A."/>
            <person name="Simmons B.A."/>
            <person name="Magnuson J.K."/>
            <person name="Henrissat B."/>
            <person name="Mortensen U.H."/>
            <person name="Larsen T.O."/>
            <person name="Devries R.P."/>
            <person name="Grigoriev I.V."/>
            <person name="Machida M."/>
            <person name="Baker S.E."/>
            <person name="Andersen M.R."/>
        </authorList>
    </citation>
    <scope>NUCLEOTIDE SEQUENCE [LARGE SCALE GENOMIC DNA]</scope>
    <source>
        <strain evidence="17">CBS 130017</strain>
    </source>
</reference>
<dbReference type="Pfam" id="PF00704">
    <property type="entry name" value="Glyco_hydro_18"/>
    <property type="match status" value="1"/>
</dbReference>
<feature type="disulfide bond" evidence="11">
    <location>
        <begin position="122"/>
        <end position="134"/>
    </location>
</feature>
<feature type="signal peptide" evidence="13">
    <location>
        <begin position="1"/>
        <end position="23"/>
    </location>
</feature>
<comment type="catalytic activity">
    <reaction evidence="1">
        <text>Random endo-hydrolysis of N-acetyl-beta-D-glucosaminide (1-&gt;4)-beta-linkages in chitin and chitodextrins.</text>
        <dbReference type="EC" id="3.2.1.14"/>
    </reaction>
</comment>
<dbReference type="PROSITE" id="PS01095">
    <property type="entry name" value="GH18_1"/>
    <property type="match status" value="1"/>
</dbReference>
<proteinExistence type="inferred from homology"/>
<gene>
    <name evidence="16" type="ORF">BDV39DRAFT_217996</name>
</gene>
<sequence>MMLLLKATAFWCICVQLWAVVSAQGCSATNPCATGCCSKYGYCGIGDDFCSAENCVDTCDYQGITGQCDENNHCEIGCCSKFGVCGLGPDYCGEENCVSTCDQKGECNPGDWDSQYFSSDKCPLNVCCSEYGFCGTTEEFCGTKKVKRPSCDADIVGLKRVIGYYEGWASRRACNDYWPEMIPLNVYSHINFAFASIDPETFEIVPADSRDVNLYTRLTDMKDDDPGLTVNIALGGWSFNDPGSTATTFSSLAASETNQKAFFKSLTSFLATYNFDGVDIDWEYPVDTDRGGSTDDFKNFPKFIANLKSALKGTAGRDHLSLTLPASYWYLQHFDLDELAKHVDYFNFMSYDLHGLWDRGNKWTGAYLDSHTNLTEITNALDLIWRNKVQPSQVVLGLAFYARTFTVDSRSCMDPGCTFASTGNPGDCSATSGILMNSEIDELVDRKDVIEKLDDAAAVEILTWDNQWLTYDDAETFSLKVKFALEECLGGVMVWAISHDTEDGKYASALDTVSSRTNKYLGAKVVENGDSEDEMLTWTEKTYHPQCKWTGCGEVCPSDYYVVERMDSDKHESHEAHHTFCCPIDGPHPTCGWYDFNNGGCGGACPGDMFEVGSLKDHCHSDGYQAACCKGGGDSLALYRTTEWSRWPECAKGECPWADSSIDEILTASSSGSGAAYCELEYNMFTNDGPLPDHMWASRKICYKKEDKKSLTHCGWYSTEGYIPSGRDEDYCKSSCPDGKIRMAMDGLQTTCWQKGGARSYCCNPDYYEENVVEDEAISKFRTALIRWLQSPVCPASDYMTGLLSRSIDTPLDAFNTIVEDLTIVFRQRSHPQALAREWITVWNEEATKKHPNATMKPALDFLPSWNVYKTDGPRAAVVVFLCKLDYLSTLITDEDKSLPRCGGSLCDYDLDCPPNDDIDNPASDTKGVEESESGNIDARDHLWGKREEREVILTCPGQSPAQQTLRLSPAEFKSTSEWDERNHVYDRAFDFKVIGDCSDPSIEQHSVPTGRWFHTEHIIEIQLMKKFFNATTSGILLSGAQARRYIPVPCHYYTKEKVLRQHILGGVRPVAVGGEDSAQPELRIMDSLGSTTNSEQFVLLEKDINNMKSRVMVGGTIRDEDKMQDDLDNRIYTTPLIAIRTAIAVFTYLQHETVTERIQRIIHDVGENLDATSDAWQKAYADVDVDLMAAWYEFMEDLFEYIPTPAKTYMKKWLQKISDAVASQEEDNTYIQFILEICAALEERVEEVVKLDTDRLVYGYTDAMDVD</sequence>
<dbReference type="EC" id="3.2.1.14" evidence="3"/>
<dbReference type="CDD" id="cd00035">
    <property type="entry name" value="ChtBD1"/>
    <property type="match status" value="1"/>
</dbReference>
<dbReference type="InterPro" id="IPR001002">
    <property type="entry name" value="Chitin-bd_1"/>
</dbReference>
<evidence type="ECO:0000256" key="13">
    <source>
        <dbReference type="SAM" id="SignalP"/>
    </source>
</evidence>
<dbReference type="PANTHER" id="PTHR11177">
    <property type="entry name" value="CHITINASE"/>
    <property type="match status" value="1"/>
</dbReference>
<evidence type="ECO:0000256" key="6">
    <source>
        <dbReference type="ARBA" id="ARBA00023024"/>
    </source>
</evidence>
<feature type="chain" id="PRO_5025023900" description="chitinase" evidence="13">
    <location>
        <begin position="24"/>
        <end position="1268"/>
    </location>
</feature>
<dbReference type="Proteomes" id="UP000325945">
    <property type="component" value="Unassembled WGS sequence"/>
</dbReference>
<feature type="domain" description="GH18" evidence="15">
    <location>
        <begin position="159"/>
        <end position="524"/>
    </location>
</feature>
<dbReference type="PANTHER" id="PTHR11177:SF333">
    <property type="entry name" value="CHITINASE"/>
    <property type="match status" value="1"/>
</dbReference>
<keyword evidence="7" id="KW-0843">Virulence</keyword>
<evidence type="ECO:0000256" key="10">
    <source>
        <dbReference type="ARBA" id="ARBA00023326"/>
    </source>
</evidence>
<evidence type="ECO:0000256" key="7">
    <source>
        <dbReference type="ARBA" id="ARBA00023026"/>
    </source>
</evidence>
<organism evidence="16 17">
    <name type="scientific">Aspergillus sergii</name>
    <dbReference type="NCBI Taxonomy" id="1034303"/>
    <lineage>
        <taxon>Eukaryota</taxon>
        <taxon>Fungi</taxon>
        <taxon>Dikarya</taxon>
        <taxon>Ascomycota</taxon>
        <taxon>Pezizomycotina</taxon>
        <taxon>Eurotiomycetes</taxon>
        <taxon>Eurotiomycetidae</taxon>
        <taxon>Eurotiales</taxon>
        <taxon>Aspergillaceae</taxon>
        <taxon>Aspergillus</taxon>
        <taxon>Aspergillus subgen. Circumdati</taxon>
    </lineage>
</organism>
<keyword evidence="5 12" id="KW-0378">Hydrolase</keyword>
<dbReference type="Gene3D" id="3.10.50.10">
    <property type="match status" value="1"/>
</dbReference>
<dbReference type="SMART" id="SM00270">
    <property type="entry name" value="ChtBD1"/>
    <property type="match status" value="3"/>
</dbReference>
<keyword evidence="9 12" id="KW-0326">Glycosidase</keyword>
<dbReference type="GO" id="GO:0006032">
    <property type="term" value="P:chitin catabolic process"/>
    <property type="evidence" value="ECO:0007669"/>
    <property type="project" value="UniProtKB-KW"/>
</dbReference>
<dbReference type="InterPro" id="IPR011583">
    <property type="entry name" value="Chitinase_II/V-like_cat"/>
</dbReference>
<evidence type="ECO:0000256" key="5">
    <source>
        <dbReference type="ARBA" id="ARBA00022801"/>
    </source>
</evidence>
<feature type="domain" description="Chitin-binding type-1" evidence="14">
    <location>
        <begin position="52"/>
        <end position="103"/>
    </location>
</feature>
<evidence type="ECO:0000256" key="3">
    <source>
        <dbReference type="ARBA" id="ARBA00012729"/>
    </source>
</evidence>
<accession>A0A5N6WR05</accession>
<dbReference type="CDD" id="cd06922">
    <property type="entry name" value="ChtBD1_GH18_1"/>
    <property type="match status" value="1"/>
</dbReference>
<dbReference type="SUPFAM" id="SSF57016">
    <property type="entry name" value="Plant lectins/antimicrobial peptides"/>
    <property type="match status" value="1"/>
</dbReference>
<protein>
    <recommendedName>
        <fullName evidence="3">chitinase</fullName>
        <ecNumber evidence="3">3.2.1.14</ecNumber>
    </recommendedName>
</protein>
<name>A0A5N6WR05_9EURO</name>
<dbReference type="SUPFAM" id="SSF54556">
    <property type="entry name" value="Chitinase insertion domain"/>
    <property type="match status" value="1"/>
</dbReference>
<dbReference type="GO" id="GO:0000272">
    <property type="term" value="P:polysaccharide catabolic process"/>
    <property type="evidence" value="ECO:0007669"/>
    <property type="project" value="UniProtKB-KW"/>
</dbReference>
<keyword evidence="8" id="KW-0119">Carbohydrate metabolism</keyword>
<dbReference type="InterPro" id="IPR036861">
    <property type="entry name" value="Endochitinase-like_sf"/>
</dbReference>
<dbReference type="Gene3D" id="3.30.60.10">
    <property type="entry name" value="Endochitinase-like"/>
    <property type="match status" value="2"/>
</dbReference>
<dbReference type="PROSITE" id="PS00026">
    <property type="entry name" value="CHIT_BIND_I_1"/>
    <property type="match status" value="1"/>
</dbReference>
<evidence type="ECO:0000256" key="11">
    <source>
        <dbReference type="PROSITE-ProRule" id="PRU00261"/>
    </source>
</evidence>
<dbReference type="PROSITE" id="PS51910">
    <property type="entry name" value="GH18_2"/>
    <property type="match status" value="1"/>
</dbReference>
<comment type="similarity">
    <text evidence="2">Belongs to the glycosyl hydrolase 18 family. Chitinase class V subfamily.</text>
</comment>
<dbReference type="InterPro" id="IPR029070">
    <property type="entry name" value="Chitinase_insertion_sf"/>
</dbReference>
<keyword evidence="17" id="KW-1185">Reference proteome</keyword>
<dbReference type="GO" id="GO:0008843">
    <property type="term" value="F:endochitinase activity"/>
    <property type="evidence" value="ECO:0007669"/>
    <property type="project" value="UniProtKB-EC"/>
</dbReference>
<dbReference type="PROSITE" id="PS50941">
    <property type="entry name" value="CHIT_BIND_I_2"/>
    <property type="match status" value="2"/>
</dbReference>
<dbReference type="PROSITE" id="PS51257">
    <property type="entry name" value="PROKAR_LIPOPROTEIN"/>
    <property type="match status" value="1"/>
</dbReference>
<keyword evidence="13" id="KW-0732">Signal</keyword>
<feature type="disulfide bond" evidence="11">
    <location>
        <begin position="127"/>
        <end position="141"/>
    </location>
</feature>
<dbReference type="SMART" id="SM00636">
    <property type="entry name" value="Glyco_18"/>
    <property type="match status" value="1"/>
</dbReference>
<feature type="domain" description="Chitin-binding type-1" evidence="14">
    <location>
        <begin position="104"/>
        <end position="153"/>
    </location>
</feature>
<keyword evidence="10" id="KW-0624">Polysaccharide degradation</keyword>
<comment type="caution">
    <text evidence="11">Lacks conserved residue(s) required for the propagation of feature annotation.</text>
</comment>
<keyword evidence="11" id="KW-1015">Disulfide bond</keyword>
<evidence type="ECO:0000256" key="1">
    <source>
        <dbReference type="ARBA" id="ARBA00000822"/>
    </source>
</evidence>
<evidence type="ECO:0000256" key="8">
    <source>
        <dbReference type="ARBA" id="ARBA00023277"/>
    </source>
</evidence>
<dbReference type="InterPro" id="IPR018371">
    <property type="entry name" value="Chitin-binding_1_CS"/>
</dbReference>
<dbReference type="InterPro" id="IPR017853">
    <property type="entry name" value="GH"/>
</dbReference>
<dbReference type="AlphaFoldDB" id="A0A5N6WR05"/>
<dbReference type="GO" id="GO:0008061">
    <property type="term" value="F:chitin binding"/>
    <property type="evidence" value="ECO:0007669"/>
    <property type="project" value="UniProtKB-UniRule"/>
</dbReference>
<feature type="disulfide bond" evidence="11">
    <location>
        <begin position="97"/>
        <end position="101"/>
    </location>
</feature>
<evidence type="ECO:0000256" key="4">
    <source>
        <dbReference type="ARBA" id="ARBA00022669"/>
    </source>
</evidence>
<evidence type="ECO:0000259" key="15">
    <source>
        <dbReference type="PROSITE" id="PS51910"/>
    </source>
</evidence>
<dbReference type="Pfam" id="PF00187">
    <property type="entry name" value="Chitin_bind_1"/>
    <property type="match status" value="1"/>
</dbReference>
<evidence type="ECO:0000256" key="9">
    <source>
        <dbReference type="ARBA" id="ARBA00023295"/>
    </source>
</evidence>
<dbReference type="InterPro" id="IPR001223">
    <property type="entry name" value="Glyco_hydro18_cat"/>
</dbReference>
<dbReference type="InterPro" id="IPR050314">
    <property type="entry name" value="Glycosyl_Hydrlase_18"/>
</dbReference>
<dbReference type="InterPro" id="IPR001579">
    <property type="entry name" value="Glyco_hydro_18_chit_AS"/>
</dbReference>
<evidence type="ECO:0000259" key="14">
    <source>
        <dbReference type="PROSITE" id="PS50941"/>
    </source>
</evidence>
<evidence type="ECO:0000313" key="16">
    <source>
        <dbReference type="EMBL" id="KAE8323203.1"/>
    </source>
</evidence>
<dbReference type="SUPFAM" id="SSF51445">
    <property type="entry name" value="(Trans)glycosidases"/>
    <property type="match status" value="1"/>
</dbReference>
<keyword evidence="4 11" id="KW-0147">Chitin-binding</keyword>
<feature type="disulfide bond" evidence="11">
    <location>
        <begin position="78"/>
        <end position="92"/>
    </location>
</feature>
<evidence type="ECO:0000313" key="17">
    <source>
        <dbReference type="Proteomes" id="UP000325945"/>
    </source>
</evidence>
<dbReference type="EMBL" id="ML741833">
    <property type="protein sequence ID" value="KAE8323203.1"/>
    <property type="molecule type" value="Genomic_DNA"/>
</dbReference>
<keyword evidence="6" id="KW-0146">Chitin degradation</keyword>
<evidence type="ECO:0000256" key="12">
    <source>
        <dbReference type="RuleBase" id="RU000489"/>
    </source>
</evidence>
<dbReference type="Gene3D" id="3.20.20.80">
    <property type="entry name" value="Glycosidases"/>
    <property type="match status" value="1"/>
</dbReference>